<dbReference type="Gene3D" id="3.30.1490.20">
    <property type="entry name" value="ATP-grasp fold, A domain"/>
    <property type="match status" value="1"/>
</dbReference>
<dbReference type="SUPFAM" id="SSF52440">
    <property type="entry name" value="PreATP-grasp domain"/>
    <property type="match status" value="1"/>
</dbReference>
<keyword evidence="2 5" id="KW-0547">Nucleotide-binding</keyword>
<evidence type="ECO:0000259" key="6">
    <source>
        <dbReference type="PROSITE" id="PS50975"/>
    </source>
</evidence>
<dbReference type="PROSITE" id="PS00866">
    <property type="entry name" value="CPSASE_1"/>
    <property type="match status" value="1"/>
</dbReference>
<feature type="domain" description="ATP-grasp" evidence="6">
    <location>
        <begin position="119"/>
        <end position="316"/>
    </location>
</feature>
<gene>
    <name evidence="8" type="ORF">J5Y03_14720</name>
</gene>
<dbReference type="Pfam" id="PF02785">
    <property type="entry name" value="Biotin_carb_C"/>
    <property type="match status" value="1"/>
</dbReference>
<proteinExistence type="predicted"/>
<dbReference type="AlphaFoldDB" id="A0A940NSV0"/>
<dbReference type="InterPro" id="IPR013815">
    <property type="entry name" value="ATP_grasp_subdomain_1"/>
</dbReference>
<name>A0A940NSV0_9BACI</name>
<dbReference type="InterPro" id="IPR005482">
    <property type="entry name" value="Biotin_COase_C"/>
</dbReference>
<dbReference type="GO" id="GO:0046872">
    <property type="term" value="F:metal ion binding"/>
    <property type="evidence" value="ECO:0007669"/>
    <property type="project" value="InterPro"/>
</dbReference>
<accession>A0A940NSV0</accession>
<dbReference type="Gene3D" id="3.30.470.20">
    <property type="entry name" value="ATP-grasp fold, B domain"/>
    <property type="match status" value="1"/>
</dbReference>
<dbReference type="SMART" id="SM00878">
    <property type="entry name" value="Biotin_carb_C"/>
    <property type="match status" value="1"/>
</dbReference>
<feature type="domain" description="Biotin carboxylation" evidence="7">
    <location>
        <begin position="1"/>
        <end position="444"/>
    </location>
</feature>
<dbReference type="InterPro" id="IPR011054">
    <property type="entry name" value="Rudment_hybrid_motif"/>
</dbReference>
<keyword evidence="1" id="KW-0436">Ligase</keyword>
<dbReference type="SUPFAM" id="SSF56059">
    <property type="entry name" value="Glutathione synthetase ATP-binding domain-like"/>
    <property type="match status" value="1"/>
</dbReference>
<dbReference type="InterPro" id="IPR005479">
    <property type="entry name" value="CPAse_ATP-bd"/>
</dbReference>
<dbReference type="GO" id="GO:0016874">
    <property type="term" value="F:ligase activity"/>
    <property type="evidence" value="ECO:0007669"/>
    <property type="project" value="UniProtKB-KW"/>
</dbReference>
<keyword evidence="9" id="KW-1185">Reference proteome</keyword>
<organism evidence="8 9">
    <name type="scientific">Gottfriedia endophytica</name>
    <dbReference type="NCBI Taxonomy" id="2820819"/>
    <lineage>
        <taxon>Bacteria</taxon>
        <taxon>Bacillati</taxon>
        <taxon>Bacillota</taxon>
        <taxon>Bacilli</taxon>
        <taxon>Bacillales</taxon>
        <taxon>Bacillaceae</taxon>
        <taxon>Gottfriedia</taxon>
    </lineage>
</organism>
<dbReference type="Pfam" id="PF00289">
    <property type="entry name" value="Biotin_carb_N"/>
    <property type="match status" value="1"/>
</dbReference>
<evidence type="ECO:0000259" key="7">
    <source>
        <dbReference type="PROSITE" id="PS50979"/>
    </source>
</evidence>
<dbReference type="Pfam" id="PF02786">
    <property type="entry name" value="CPSase_L_D2"/>
    <property type="match status" value="1"/>
</dbReference>
<evidence type="ECO:0000313" key="8">
    <source>
        <dbReference type="EMBL" id="MBP0726412.1"/>
    </source>
</evidence>
<sequence>MIKVLIANRGEIAVRILKTCKKLHYQTVAVYSDVDKESLHVSLSDEAYPLEGNQTKDTYLNIEKIIQIAKSSNVTAIHPGYGFLSENTEFARRCKEEGIIFIGPSPEHIELMGEKIRARQLMESLNIPVIKGDSNPLTSIDQAIRLAEEIGYPVMLKASSGGGGIGMKLISDPDQLEKEFLPTQQRAAQFFGNGDVFLEKAILSPRHIETQIVGDQHGHSVFLFERDCSIQRRNQKVIEEAPSPFLSSVGRKKLKDYSLHIAKSLNYCNVGTIEFLMDEQENIYFLEMNTRLQVEHGVTEGITGIDLVEWQFRVAFGERLPVHESEVTSEGHSIELRLYAEDPTTFFPSPGKITSCLFPEHENIRIDTHIYNGWSVSPFYDPLLAKIIVTKNNRFEAIQVLETYLKEIEITGIKTNLPFLQRVLETDSFREGNYTTNFINEYQKVK</sequence>
<dbReference type="PANTHER" id="PTHR18866:SF128">
    <property type="entry name" value="UREA AMIDOLYASE"/>
    <property type="match status" value="1"/>
</dbReference>
<dbReference type="InterPro" id="IPR050856">
    <property type="entry name" value="Biotin_carboxylase_complex"/>
</dbReference>
<dbReference type="SUPFAM" id="SSF51246">
    <property type="entry name" value="Rudiment single hybrid motif"/>
    <property type="match status" value="1"/>
</dbReference>
<dbReference type="EMBL" id="JAGIYQ010000011">
    <property type="protein sequence ID" value="MBP0726412.1"/>
    <property type="molecule type" value="Genomic_DNA"/>
</dbReference>
<comment type="caution">
    <text evidence="8">The sequence shown here is derived from an EMBL/GenBank/DDBJ whole genome shotgun (WGS) entry which is preliminary data.</text>
</comment>
<dbReference type="RefSeq" id="WP_209406758.1">
    <property type="nucleotide sequence ID" value="NZ_JAGIYQ010000011.1"/>
</dbReference>
<dbReference type="Proteomes" id="UP000682134">
    <property type="component" value="Unassembled WGS sequence"/>
</dbReference>
<dbReference type="InterPro" id="IPR011761">
    <property type="entry name" value="ATP-grasp"/>
</dbReference>
<evidence type="ECO:0000256" key="5">
    <source>
        <dbReference type="PROSITE-ProRule" id="PRU00409"/>
    </source>
</evidence>
<dbReference type="FunFam" id="3.40.50.20:FF:000010">
    <property type="entry name" value="Propionyl-CoA carboxylase subunit alpha"/>
    <property type="match status" value="1"/>
</dbReference>
<evidence type="ECO:0000313" key="9">
    <source>
        <dbReference type="Proteomes" id="UP000682134"/>
    </source>
</evidence>
<protein>
    <submittedName>
        <fullName evidence="8">ATP-grasp domain-containing protein</fullName>
    </submittedName>
</protein>
<dbReference type="GO" id="GO:0005524">
    <property type="term" value="F:ATP binding"/>
    <property type="evidence" value="ECO:0007669"/>
    <property type="project" value="UniProtKB-UniRule"/>
</dbReference>
<evidence type="ECO:0000256" key="4">
    <source>
        <dbReference type="ARBA" id="ARBA00023267"/>
    </source>
</evidence>
<dbReference type="InterPro" id="IPR016185">
    <property type="entry name" value="PreATP-grasp_dom_sf"/>
</dbReference>
<dbReference type="PROSITE" id="PS50975">
    <property type="entry name" value="ATP_GRASP"/>
    <property type="match status" value="1"/>
</dbReference>
<dbReference type="PROSITE" id="PS50979">
    <property type="entry name" value="BC"/>
    <property type="match status" value="1"/>
</dbReference>
<dbReference type="InterPro" id="IPR011764">
    <property type="entry name" value="Biotin_carboxylation_dom"/>
</dbReference>
<keyword evidence="4" id="KW-0092">Biotin</keyword>
<dbReference type="InterPro" id="IPR005481">
    <property type="entry name" value="BC-like_N"/>
</dbReference>
<dbReference type="PANTHER" id="PTHR18866">
    <property type="entry name" value="CARBOXYLASE:PYRUVATE/ACETYL-COA/PROPIONYL-COA CARBOXYLASE"/>
    <property type="match status" value="1"/>
</dbReference>
<dbReference type="Gene3D" id="3.40.50.20">
    <property type="match status" value="1"/>
</dbReference>
<dbReference type="PROSITE" id="PS00867">
    <property type="entry name" value="CPSASE_2"/>
    <property type="match status" value="1"/>
</dbReference>
<evidence type="ECO:0000256" key="3">
    <source>
        <dbReference type="ARBA" id="ARBA00022840"/>
    </source>
</evidence>
<keyword evidence="3 5" id="KW-0067">ATP-binding</keyword>
<evidence type="ECO:0000256" key="1">
    <source>
        <dbReference type="ARBA" id="ARBA00022598"/>
    </source>
</evidence>
<evidence type="ECO:0000256" key="2">
    <source>
        <dbReference type="ARBA" id="ARBA00022741"/>
    </source>
</evidence>
<reference evidence="8" key="1">
    <citation type="submission" date="2021-04" db="EMBL/GenBank/DDBJ databases">
        <title>Genome seq and assembly of Bacillus sp.</title>
        <authorList>
            <person name="Chhetri G."/>
        </authorList>
    </citation>
    <scope>NUCLEOTIDE SEQUENCE</scope>
    <source>
        <strain evidence="8">RG28</strain>
    </source>
</reference>